<evidence type="ECO:0000256" key="10">
    <source>
        <dbReference type="ARBA" id="ARBA00022692"/>
    </source>
</evidence>
<dbReference type="EMBL" id="CP001280">
    <property type="protein sequence ID" value="ACK52453.1"/>
    <property type="molecule type" value="Genomic_DNA"/>
</dbReference>
<feature type="transmembrane region" description="Helical" evidence="16">
    <location>
        <begin position="28"/>
        <end position="51"/>
    </location>
</feature>
<name>B8EIW1_METSB</name>
<gene>
    <name evidence="17" type="ordered locus">Msil_3564</name>
</gene>
<evidence type="ECO:0000313" key="18">
    <source>
        <dbReference type="Proteomes" id="UP000002257"/>
    </source>
</evidence>
<evidence type="ECO:0000256" key="7">
    <source>
        <dbReference type="ARBA" id="ARBA00022448"/>
    </source>
</evidence>
<dbReference type="KEGG" id="msl:Msil_3564"/>
<keyword evidence="10 16" id="KW-0812">Transmembrane</keyword>
<keyword evidence="11" id="KW-0479">Metal-binding</keyword>
<evidence type="ECO:0000256" key="14">
    <source>
        <dbReference type="ARBA" id="ARBA00023004"/>
    </source>
</evidence>
<dbReference type="GO" id="GO:0020037">
    <property type="term" value="F:heme binding"/>
    <property type="evidence" value="ECO:0007669"/>
    <property type="project" value="InterPro"/>
</dbReference>
<dbReference type="InterPro" id="IPR000701">
    <property type="entry name" value="SuccDH_FuR_B_TM-su"/>
</dbReference>
<dbReference type="RefSeq" id="WP_012592522.1">
    <property type="nucleotide sequence ID" value="NC_011666.1"/>
</dbReference>
<evidence type="ECO:0000256" key="11">
    <source>
        <dbReference type="ARBA" id="ARBA00022723"/>
    </source>
</evidence>
<evidence type="ECO:0000256" key="16">
    <source>
        <dbReference type="SAM" id="Phobius"/>
    </source>
</evidence>
<dbReference type="GO" id="GO:0046872">
    <property type="term" value="F:metal ion binding"/>
    <property type="evidence" value="ECO:0007669"/>
    <property type="project" value="UniProtKB-KW"/>
</dbReference>
<keyword evidence="7" id="KW-0813">Transport</keyword>
<comment type="function">
    <text evidence="2">Membrane-anchoring subunit of succinate dehydrogenase (SDH).</text>
</comment>
<dbReference type="InterPro" id="IPR014312">
    <property type="entry name" value="Succ_DH_anchor"/>
</dbReference>
<dbReference type="HOGENOM" id="CLU_151315_0_0_5"/>
<evidence type="ECO:0000256" key="13">
    <source>
        <dbReference type="ARBA" id="ARBA00022989"/>
    </source>
</evidence>
<sequence>MAHDKSSSRSPVRKGFLGSAKSGASDAWSMHVTSVALLPLAIGFVWVMLSLMHKDYAGVKAELGHPLPAIVLLLFILAGCWHMKLGMQSIIDDYIHAPHAKEWALVGNFCFSAAIALASVFAVVKLGLS</sequence>
<dbReference type="CDD" id="cd03495">
    <property type="entry name" value="SQR_TypeC_SdhD_like"/>
    <property type="match status" value="1"/>
</dbReference>
<evidence type="ECO:0000256" key="2">
    <source>
        <dbReference type="ARBA" id="ARBA00004050"/>
    </source>
</evidence>
<dbReference type="Proteomes" id="UP000002257">
    <property type="component" value="Chromosome"/>
</dbReference>
<accession>B8EIW1</accession>
<dbReference type="GO" id="GO:0006099">
    <property type="term" value="P:tricarboxylic acid cycle"/>
    <property type="evidence" value="ECO:0007669"/>
    <property type="project" value="UniProtKB-UniPathway"/>
</dbReference>
<dbReference type="NCBIfam" id="TIGR02968">
    <property type="entry name" value="succ_dehyd_anc"/>
    <property type="match status" value="1"/>
</dbReference>
<protein>
    <recommendedName>
        <fullName evidence="6">Succinate dehydrogenase hydrophobic membrane anchor subunit</fullName>
    </recommendedName>
</protein>
<evidence type="ECO:0000256" key="5">
    <source>
        <dbReference type="ARBA" id="ARBA00011558"/>
    </source>
</evidence>
<evidence type="ECO:0000256" key="4">
    <source>
        <dbReference type="ARBA" id="ARBA00005163"/>
    </source>
</evidence>
<keyword evidence="13 16" id="KW-1133">Transmembrane helix</keyword>
<dbReference type="Gene3D" id="1.20.1300.10">
    <property type="entry name" value="Fumarate reductase/succinate dehydrogenase, transmembrane subunit"/>
    <property type="match status" value="1"/>
</dbReference>
<proteinExistence type="predicted"/>
<keyword evidence="18" id="KW-1185">Reference proteome</keyword>
<evidence type="ECO:0000256" key="1">
    <source>
        <dbReference type="ARBA" id="ARBA00001971"/>
    </source>
</evidence>
<evidence type="ECO:0000256" key="9">
    <source>
        <dbReference type="ARBA" id="ARBA00022617"/>
    </source>
</evidence>
<comment type="cofactor">
    <cofactor evidence="1">
        <name>heme</name>
        <dbReference type="ChEBI" id="CHEBI:30413"/>
    </cofactor>
</comment>
<keyword evidence="14" id="KW-0408">Iron</keyword>
<dbReference type="eggNOG" id="COG2142">
    <property type="taxonomic scope" value="Bacteria"/>
</dbReference>
<dbReference type="InterPro" id="IPR034804">
    <property type="entry name" value="SQR/QFR_C/D"/>
</dbReference>
<dbReference type="OrthoDB" id="9809280at2"/>
<keyword evidence="9" id="KW-0349">Heme</keyword>
<keyword evidence="12" id="KW-0249">Electron transport</keyword>
<dbReference type="UniPathway" id="UPA00223"/>
<reference evidence="17 18" key="1">
    <citation type="journal article" date="2010" name="J. Bacteriol.">
        <title>Complete genome sequence of the aerobic facultative methanotroph Methylocella silvestris BL2.</title>
        <authorList>
            <person name="Chen Y."/>
            <person name="Crombie A."/>
            <person name="Rahman M.T."/>
            <person name="Dedysh S.N."/>
            <person name="Liesack W."/>
            <person name="Stott M.B."/>
            <person name="Alam M."/>
            <person name="Theisen A.R."/>
            <person name="Murrell J.C."/>
            <person name="Dunfield P.F."/>
        </authorList>
    </citation>
    <scope>NUCLEOTIDE SEQUENCE [LARGE SCALE GENOMIC DNA]</scope>
    <source>
        <strain evidence="18">DSM 15510 / CIP 108128 / LMG 27833 / NCIMB 13906 / BL2</strain>
    </source>
</reference>
<dbReference type="STRING" id="395965.Msil_3564"/>
<evidence type="ECO:0000256" key="15">
    <source>
        <dbReference type="ARBA" id="ARBA00023136"/>
    </source>
</evidence>
<evidence type="ECO:0000313" key="17">
    <source>
        <dbReference type="EMBL" id="ACK52453.1"/>
    </source>
</evidence>
<dbReference type="AlphaFoldDB" id="B8EIW1"/>
<evidence type="ECO:0000256" key="6">
    <source>
        <dbReference type="ARBA" id="ARBA00019425"/>
    </source>
</evidence>
<evidence type="ECO:0000256" key="12">
    <source>
        <dbReference type="ARBA" id="ARBA00022982"/>
    </source>
</evidence>
<comment type="pathway">
    <text evidence="4">Carbohydrate metabolism; tricarboxylic acid cycle.</text>
</comment>
<feature type="transmembrane region" description="Helical" evidence="16">
    <location>
        <begin position="103"/>
        <end position="124"/>
    </location>
</feature>
<dbReference type="GO" id="GO:0016020">
    <property type="term" value="C:membrane"/>
    <property type="evidence" value="ECO:0007669"/>
    <property type="project" value="UniProtKB-SubCell"/>
</dbReference>
<evidence type="ECO:0000256" key="8">
    <source>
        <dbReference type="ARBA" id="ARBA00022532"/>
    </source>
</evidence>
<evidence type="ECO:0000256" key="3">
    <source>
        <dbReference type="ARBA" id="ARBA00004141"/>
    </source>
</evidence>
<organism evidence="17 18">
    <name type="scientific">Methylocella silvestris (strain DSM 15510 / CIP 108128 / LMG 27833 / NCIMB 13906 / BL2)</name>
    <dbReference type="NCBI Taxonomy" id="395965"/>
    <lineage>
        <taxon>Bacteria</taxon>
        <taxon>Pseudomonadati</taxon>
        <taxon>Pseudomonadota</taxon>
        <taxon>Alphaproteobacteria</taxon>
        <taxon>Hyphomicrobiales</taxon>
        <taxon>Beijerinckiaceae</taxon>
        <taxon>Methylocella</taxon>
    </lineage>
</organism>
<dbReference type="SUPFAM" id="SSF81343">
    <property type="entry name" value="Fumarate reductase respiratory complex transmembrane subunits"/>
    <property type="match status" value="1"/>
</dbReference>
<comment type="subunit">
    <text evidence="5">Part of an enzyme complex containing four subunits: a flavoprotein, an iron-sulfur protein, plus two membrane-anchoring proteins, SdhC and SdhD.</text>
</comment>
<keyword evidence="8" id="KW-0816">Tricarboxylic acid cycle</keyword>
<comment type="subcellular location">
    <subcellularLocation>
        <location evidence="3">Membrane</location>
        <topology evidence="3">Multi-pass membrane protein</topology>
    </subcellularLocation>
</comment>
<feature type="transmembrane region" description="Helical" evidence="16">
    <location>
        <begin position="63"/>
        <end position="83"/>
    </location>
</feature>
<dbReference type="Pfam" id="PF01127">
    <property type="entry name" value="Sdh_cyt"/>
    <property type="match status" value="1"/>
</dbReference>
<keyword evidence="15 16" id="KW-0472">Membrane</keyword>